<dbReference type="Proteomes" id="UP001060085">
    <property type="component" value="Linkage Group LG01"/>
</dbReference>
<accession>A0ACC0C6I1</accession>
<protein>
    <submittedName>
        <fullName evidence="1">Uncharacterized protein</fullName>
    </submittedName>
</protein>
<organism evidence="1 2">
    <name type="scientific">Catharanthus roseus</name>
    <name type="common">Madagascar periwinkle</name>
    <name type="synonym">Vinca rosea</name>
    <dbReference type="NCBI Taxonomy" id="4058"/>
    <lineage>
        <taxon>Eukaryota</taxon>
        <taxon>Viridiplantae</taxon>
        <taxon>Streptophyta</taxon>
        <taxon>Embryophyta</taxon>
        <taxon>Tracheophyta</taxon>
        <taxon>Spermatophyta</taxon>
        <taxon>Magnoliopsida</taxon>
        <taxon>eudicotyledons</taxon>
        <taxon>Gunneridae</taxon>
        <taxon>Pentapetalae</taxon>
        <taxon>asterids</taxon>
        <taxon>lamiids</taxon>
        <taxon>Gentianales</taxon>
        <taxon>Apocynaceae</taxon>
        <taxon>Rauvolfioideae</taxon>
        <taxon>Vinceae</taxon>
        <taxon>Catharanthinae</taxon>
        <taxon>Catharanthus</taxon>
    </lineage>
</organism>
<dbReference type="EMBL" id="CM044701">
    <property type="protein sequence ID" value="KAI5680477.1"/>
    <property type="molecule type" value="Genomic_DNA"/>
</dbReference>
<evidence type="ECO:0000313" key="1">
    <source>
        <dbReference type="EMBL" id="KAI5680477.1"/>
    </source>
</evidence>
<evidence type="ECO:0000313" key="2">
    <source>
        <dbReference type="Proteomes" id="UP001060085"/>
    </source>
</evidence>
<proteinExistence type="predicted"/>
<gene>
    <name evidence="1" type="ORF">M9H77_01704</name>
</gene>
<reference evidence="2" key="1">
    <citation type="journal article" date="2023" name="Nat. Plants">
        <title>Single-cell RNA sequencing provides a high-resolution roadmap for understanding the multicellular compartmentation of specialized metabolism.</title>
        <authorList>
            <person name="Sun S."/>
            <person name="Shen X."/>
            <person name="Li Y."/>
            <person name="Li Y."/>
            <person name="Wang S."/>
            <person name="Li R."/>
            <person name="Zhang H."/>
            <person name="Shen G."/>
            <person name="Guo B."/>
            <person name="Wei J."/>
            <person name="Xu J."/>
            <person name="St-Pierre B."/>
            <person name="Chen S."/>
            <person name="Sun C."/>
        </authorList>
    </citation>
    <scope>NUCLEOTIDE SEQUENCE [LARGE SCALE GENOMIC DNA]</scope>
</reference>
<name>A0ACC0C6I1_CATRO</name>
<keyword evidence="2" id="KW-1185">Reference proteome</keyword>
<comment type="caution">
    <text evidence="1">The sequence shown here is derived from an EMBL/GenBank/DDBJ whole genome shotgun (WGS) entry which is preliminary data.</text>
</comment>
<sequence length="117" mass="13423">MCVVIPSATELLAALPLLHYVFGYQVDRIYRVQGSLELSFFLVIVIIRFRLTRNSIISIRSVNLIVIVIDDTVQHRRAGMSELLYWIEVTIEDKAQLLCVIFKDNAQQQCVILEDNA</sequence>